<keyword evidence="2" id="KW-0539">Nucleus</keyword>
<dbReference type="InterPro" id="IPR037197">
    <property type="entry name" value="WWE_dom_sf"/>
</dbReference>
<sequence length="99" mass="12279">MNVYETTEFDQLRRLSTPPSSNVNSIYHTVWKFFCRDHFGWREYPESVIRLIEEANSRGLKEVRFMMWNNHYILHNSFFRREIKRRPLFRSCFILLPYL</sequence>
<feature type="domain" description="WWE" evidence="4">
    <location>
        <begin position="16"/>
        <end position="94"/>
    </location>
</feature>
<comment type="caution">
    <text evidence="5">The sequence shown here is derived from an EMBL/GenBank/DDBJ whole genome shotgun (WGS) entry which is preliminary data.</text>
</comment>
<gene>
    <name evidence="5" type="ORF">P7K49_031804</name>
</gene>
<accession>A0ABQ9U2C5</accession>
<evidence type="ECO:0000313" key="6">
    <source>
        <dbReference type="Proteomes" id="UP001266305"/>
    </source>
</evidence>
<dbReference type="PROSITE" id="PS50918">
    <property type="entry name" value="WWE"/>
    <property type="match status" value="1"/>
</dbReference>
<dbReference type="PANTHER" id="PTHR45740">
    <property type="entry name" value="POLY [ADP-RIBOSE] POLYMERASE"/>
    <property type="match status" value="1"/>
</dbReference>
<dbReference type="PANTHER" id="PTHR45740:SF7">
    <property type="entry name" value="PROTEIN MONO-ADP-RIBOSYLTRANSFERASE TIPARP"/>
    <property type="match status" value="1"/>
</dbReference>
<dbReference type="SUPFAM" id="SSF117839">
    <property type="entry name" value="WWE domain"/>
    <property type="match status" value="1"/>
</dbReference>
<comment type="subcellular location">
    <subcellularLocation>
        <location evidence="1">Nucleus</location>
    </subcellularLocation>
</comment>
<evidence type="ECO:0000256" key="3">
    <source>
        <dbReference type="ARBA" id="ARBA00024347"/>
    </source>
</evidence>
<proteinExistence type="inferred from homology"/>
<name>A0ABQ9U2C5_SAGOE</name>
<feature type="non-terminal residue" evidence="5">
    <location>
        <position position="99"/>
    </location>
</feature>
<evidence type="ECO:0000256" key="2">
    <source>
        <dbReference type="ARBA" id="ARBA00023242"/>
    </source>
</evidence>
<organism evidence="5 6">
    <name type="scientific">Saguinus oedipus</name>
    <name type="common">Cotton-top tamarin</name>
    <name type="synonym">Oedipomidas oedipus</name>
    <dbReference type="NCBI Taxonomy" id="9490"/>
    <lineage>
        <taxon>Eukaryota</taxon>
        <taxon>Metazoa</taxon>
        <taxon>Chordata</taxon>
        <taxon>Craniata</taxon>
        <taxon>Vertebrata</taxon>
        <taxon>Euteleostomi</taxon>
        <taxon>Mammalia</taxon>
        <taxon>Eutheria</taxon>
        <taxon>Euarchontoglires</taxon>
        <taxon>Primates</taxon>
        <taxon>Haplorrhini</taxon>
        <taxon>Platyrrhini</taxon>
        <taxon>Cebidae</taxon>
        <taxon>Callitrichinae</taxon>
        <taxon>Saguinus</taxon>
    </lineage>
</organism>
<evidence type="ECO:0000313" key="5">
    <source>
        <dbReference type="EMBL" id="KAK2090547.1"/>
    </source>
</evidence>
<dbReference type="Proteomes" id="UP001266305">
    <property type="component" value="Unassembled WGS sequence"/>
</dbReference>
<evidence type="ECO:0000256" key="1">
    <source>
        <dbReference type="ARBA" id="ARBA00004123"/>
    </source>
</evidence>
<protein>
    <recommendedName>
        <fullName evidence="4">WWE domain-containing protein</fullName>
    </recommendedName>
</protein>
<dbReference type="InterPro" id="IPR051712">
    <property type="entry name" value="ARTD-AVP"/>
</dbReference>
<keyword evidence="6" id="KW-1185">Reference proteome</keyword>
<evidence type="ECO:0000259" key="4">
    <source>
        <dbReference type="PROSITE" id="PS50918"/>
    </source>
</evidence>
<comment type="similarity">
    <text evidence="3">Belongs to the ARTD/PARP family.</text>
</comment>
<dbReference type="EMBL" id="JASSZA010000017">
    <property type="protein sequence ID" value="KAK2090547.1"/>
    <property type="molecule type" value="Genomic_DNA"/>
</dbReference>
<dbReference type="Pfam" id="PF02825">
    <property type="entry name" value="WWE"/>
    <property type="match status" value="1"/>
</dbReference>
<dbReference type="InterPro" id="IPR004170">
    <property type="entry name" value="WWE_dom"/>
</dbReference>
<reference evidence="5 6" key="1">
    <citation type="submission" date="2023-05" db="EMBL/GenBank/DDBJ databases">
        <title>B98-5 Cell Line De Novo Hybrid Assembly: An Optical Mapping Approach.</title>
        <authorList>
            <person name="Kananen K."/>
            <person name="Auerbach J.A."/>
            <person name="Kautto E."/>
            <person name="Blachly J.S."/>
        </authorList>
    </citation>
    <scope>NUCLEOTIDE SEQUENCE [LARGE SCALE GENOMIC DNA]</scope>
    <source>
        <strain evidence="5">B95-8</strain>
        <tissue evidence="5">Cell line</tissue>
    </source>
</reference>